<dbReference type="PANTHER" id="PTHR30273">
    <property type="entry name" value="PERIPLASMIC SIGNAL SENSOR AND SIGMA FACTOR ACTIVATOR FECR-RELATED"/>
    <property type="match status" value="1"/>
</dbReference>
<dbReference type="RefSeq" id="WP_083711098.1">
    <property type="nucleotide sequence ID" value="NZ_LT605205.1"/>
</dbReference>
<feature type="domain" description="FecR protein" evidence="2">
    <location>
        <begin position="187"/>
        <end position="280"/>
    </location>
</feature>
<dbReference type="PANTHER" id="PTHR30273:SF2">
    <property type="entry name" value="PROTEIN FECR"/>
    <property type="match status" value="1"/>
</dbReference>
<keyword evidence="1" id="KW-0812">Transmembrane</keyword>
<dbReference type="InterPro" id="IPR006860">
    <property type="entry name" value="FecR"/>
</dbReference>
<dbReference type="AlphaFoldDB" id="A0A1R3TBM0"/>
<dbReference type="EMBL" id="LT605205">
    <property type="protein sequence ID" value="SCD21997.1"/>
    <property type="molecule type" value="Genomic_DNA"/>
</dbReference>
<dbReference type="KEGG" id="psac:PSM36_3209"/>
<evidence type="ECO:0000259" key="3">
    <source>
        <dbReference type="Pfam" id="PF16344"/>
    </source>
</evidence>
<dbReference type="Gene3D" id="3.55.50.30">
    <property type="match status" value="1"/>
</dbReference>
<dbReference type="Pfam" id="PF04773">
    <property type="entry name" value="FecR"/>
    <property type="match status" value="1"/>
</dbReference>
<keyword evidence="1" id="KW-1133">Transmembrane helix</keyword>
<dbReference type="InterPro" id="IPR032508">
    <property type="entry name" value="FecR_C"/>
</dbReference>
<protein>
    <submittedName>
        <fullName evidence="4">FecR protein</fullName>
    </submittedName>
</protein>
<reference evidence="4 5" key="1">
    <citation type="submission" date="2016-08" db="EMBL/GenBank/DDBJ databases">
        <authorList>
            <person name="Seilhamer J.J."/>
        </authorList>
    </citation>
    <scope>NUCLEOTIDE SEQUENCE [LARGE SCALE GENOMIC DNA]</scope>
    <source>
        <strain evidence="4">M3/6</strain>
    </source>
</reference>
<sequence>MNKIIHTSQQTDHFLQNEDFIKWRLFQTKESEDYWKDFKLKNPHLEVALQNAISQFDAIEINKYHLSEHDKKDIYDMVFQKINQYKRRRLIIWVSSAAAIMLLGVMSLLFMNQMNKESGYMSEQKNEIIVGETLPEEEIYLISAGKKINLAQNVQIGLTEDGNALVTDSTSSKKVLTLAKSELNRLVVPYGKRSKLILSDGTEVWLNSGTQLDFPSEFNGNTREIFIEGEIFIDVAHNAQVPFIVHAQDMDIRVQGTSFNISAYSDESSKTVVLVEGKVRIGRGSTHIAELLPNEKIDITENNFLKETVDVSEYISWRKGVLEFNSTPMSEILRKIGRYYNVQFDENTDVKLNELTCTGKLFLSNNLDSVMTSVSILSSTLYKRENNTIHIIKKEMPMK</sequence>
<organism evidence="4 5">
    <name type="scientific">Proteiniphilum saccharofermentans</name>
    <dbReference type="NCBI Taxonomy" id="1642647"/>
    <lineage>
        <taxon>Bacteria</taxon>
        <taxon>Pseudomonadati</taxon>
        <taxon>Bacteroidota</taxon>
        <taxon>Bacteroidia</taxon>
        <taxon>Bacteroidales</taxon>
        <taxon>Dysgonomonadaceae</taxon>
        <taxon>Proteiniphilum</taxon>
    </lineage>
</organism>
<feature type="domain" description="Protein FecR C-terminal" evidence="3">
    <location>
        <begin position="322"/>
        <end position="391"/>
    </location>
</feature>
<evidence type="ECO:0000313" key="5">
    <source>
        <dbReference type="Proteomes" id="UP000187464"/>
    </source>
</evidence>
<evidence type="ECO:0000313" key="4">
    <source>
        <dbReference type="EMBL" id="SCD21997.1"/>
    </source>
</evidence>
<keyword evidence="5" id="KW-1185">Reference proteome</keyword>
<gene>
    <name evidence="4" type="ORF">PSM36_3209</name>
</gene>
<feature type="transmembrane region" description="Helical" evidence="1">
    <location>
        <begin position="90"/>
        <end position="111"/>
    </location>
</feature>
<dbReference type="GO" id="GO:0016989">
    <property type="term" value="F:sigma factor antagonist activity"/>
    <property type="evidence" value="ECO:0007669"/>
    <property type="project" value="TreeGrafter"/>
</dbReference>
<evidence type="ECO:0000259" key="2">
    <source>
        <dbReference type="Pfam" id="PF04773"/>
    </source>
</evidence>
<dbReference type="Proteomes" id="UP000187464">
    <property type="component" value="Chromosome I"/>
</dbReference>
<accession>A0A1R3TBM0</accession>
<keyword evidence="1" id="KW-0472">Membrane</keyword>
<evidence type="ECO:0000256" key="1">
    <source>
        <dbReference type="SAM" id="Phobius"/>
    </source>
</evidence>
<dbReference type="Gene3D" id="2.60.120.1440">
    <property type="match status" value="1"/>
</dbReference>
<name>A0A1R3TBM0_9BACT</name>
<dbReference type="Pfam" id="PF16344">
    <property type="entry name" value="FecR_C"/>
    <property type="match status" value="1"/>
</dbReference>
<proteinExistence type="predicted"/>
<dbReference type="InterPro" id="IPR012373">
    <property type="entry name" value="Ferrdict_sens_TM"/>
</dbReference>
<dbReference type="STRING" id="1642647.PSM36_3209"/>